<accession>A0ABD1IJH8</accession>
<evidence type="ECO:0000256" key="1">
    <source>
        <dbReference type="SAM" id="MobiDB-lite"/>
    </source>
</evidence>
<feature type="region of interest" description="Disordered" evidence="1">
    <location>
        <begin position="179"/>
        <end position="208"/>
    </location>
</feature>
<gene>
    <name evidence="2" type="ORF">AAHA92_03165</name>
</gene>
<dbReference type="AlphaFoldDB" id="A0ABD1IJH8"/>
<proteinExistence type="predicted"/>
<name>A0ABD1IJH8_SALDI</name>
<keyword evidence="3" id="KW-1185">Reference proteome</keyword>
<comment type="caution">
    <text evidence="2">The sequence shown here is derived from an EMBL/GenBank/DDBJ whole genome shotgun (WGS) entry which is preliminary data.</text>
</comment>
<dbReference type="Proteomes" id="UP001567538">
    <property type="component" value="Unassembled WGS sequence"/>
</dbReference>
<reference evidence="2 3" key="1">
    <citation type="submission" date="2024-06" db="EMBL/GenBank/DDBJ databases">
        <title>A chromosome level genome sequence of Diviner's sage (Salvia divinorum).</title>
        <authorList>
            <person name="Ford S.A."/>
            <person name="Ro D.-K."/>
            <person name="Ness R.W."/>
            <person name="Phillips M.A."/>
        </authorList>
    </citation>
    <scope>NUCLEOTIDE SEQUENCE [LARGE SCALE GENOMIC DNA]</scope>
    <source>
        <strain evidence="2">SAF-2024a</strain>
        <tissue evidence="2">Leaf</tissue>
    </source>
</reference>
<organism evidence="2 3">
    <name type="scientific">Salvia divinorum</name>
    <name type="common">Maria pastora</name>
    <name type="synonym">Diviner's sage</name>
    <dbReference type="NCBI Taxonomy" id="28513"/>
    <lineage>
        <taxon>Eukaryota</taxon>
        <taxon>Viridiplantae</taxon>
        <taxon>Streptophyta</taxon>
        <taxon>Embryophyta</taxon>
        <taxon>Tracheophyta</taxon>
        <taxon>Spermatophyta</taxon>
        <taxon>Magnoliopsida</taxon>
        <taxon>eudicotyledons</taxon>
        <taxon>Gunneridae</taxon>
        <taxon>Pentapetalae</taxon>
        <taxon>asterids</taxon>
        <taxon>lamiids</taxon>
        <taxon>Lamiales</taxon>
        <taxon>Lamiaceae</taxon>
        <taxon>Nepetoideae</taxon>
        <taxon>Mentheae</taxon>
        <taxon>Salviinae</taxon>
        <taxon>Salvia</taxon>
        <taxon>Salvia subgen. Calosphace</taxon>
    </lineage>
</organism>
<sequence length="208" mass="22320">MRLRDRSRRCCRNSGSPKSAANAASLLGALAVATVSPHRSSFFLSPLPRSASISASDPDSCHAEAGAGVIAQRLSLLLSVPPTTTFQPRHVVRLPATAAEIAVVGPMPSLSEGSWVSRWSEISTKRWFVERKERLMGRANGLRTGPRWGCWASCRSGRESGLVVGRDGAVYWAGLGYSSKPKADGSSLRPPPSSIWARGRKAHYPPSL</sequence>
<dbReference type="EMBL" id="JBEAFC010000002">
    <property type="protein sequence ID" value="KAL1567713.1"/>
    <property type="molecule type" value="Genomic_DNA"/>
</dbReference>
<feature type="compositionally biased region" description="Basic residues" evidence="1">
    <location>
        <begin position="198"/>
        <end position="208"/>
    </location>
</feature>
<protein>
    <submittedName>
        <fullName evidence="2">Uncharacterized protein</fullName>
    </submittedName>
</protein>
<evidence type="ECO:0000313" key="3">
    <source>
        <dbReference type="Proteomes" id="UP001567538"/>
    </source>
</evidence>
<evidence type="ECO:0000313" key="2">
    <source>
        <dbReference type="EMBL" id="KAL1567713.1"/>
    </source>
</evidence>